<reference evidence="2 3" key="1">
    <citation type="journal article" date="2014" name="Genome Announc.">
        <title>Draft Genome Sequence of Bacteroides reticulotermitis Strain JCM 10512T, Isolated from the Gut of a Termite.</title>
        <authorList>
            <person name="Yuki M."/>
            <person name="Oshima K."/>
            <person name="Suda W."/>
            <person name="Sakamoto M."/>
            <person name="Iida T."/>
            <person name="Hattori M."/>
            <person name="Ohkuma M."/>
        </authorList>
    </citation>
    <scope>NUCLEOTIDE SEQUENCE [LARGE SCALE GENOMIC DNA]</scope>
    <source>
        <strain evidence="2 3">JCM 10512</strain>
    </source>
</reference>
<dbReference type="EMBL" id="BAIV01000003">
    <property type="protein sequence ID" value="GAE82387.1"/>
    <property type="molecule type" value="Genomic_DNA"/>
</dbReference>
<dbReference type="STRING" id="1445607.JCM10512_588"/>
<protein>
    <submittedName>
        <fullName evidence="2">Uncharacterized protein</fullName>
    </submittedName>
</protein>
<keyword evidence="3" id="KW-1185">Reference proteome</keyword>
<sequence>MIERRKRLDVVSFEYIPLKISFPFIAFSLQFLLKIPYSSAFWAESNLERSFQLFQF</sequence>
<organism evidence="2 3">
    <name type="scientific">Bacteroides reticulotermitis JCM 10512</name>
    <dbReference type="NCBI Taxonomy" id="1445607"/>
    <lineage>
        <taxon>Bacteria</taxon>
        <taxon>Pseudomonadati</taxon>
        <taxon>Bacteroidota</taxon>
        <taxon>Bacteroidia</taxon>
        <taxon>Bacteroidales</taxon>
        <taxon>Bacteroidaceae</taxon>
        <taxon>Bacteroides</taxon>
    </lineage>
</organism>
<keyword evidence="1" id="KW-0472">Membrane</keyword>
<evidence type="ECO:0000313" key="2">
    <source>
        <dbReference type="EMBL" id="GAE82387.1"/>
    </source>
</evidence>
<keyword evidence="1" id="KW-0812">Transmembrane</keyword>
<gene>
    <name evidence="2" type="ORF">JCM10512_588</name>
</gene>
<proteinExistence type="predicted"/>
<name>W4UNI5_9BACE</name>
<feature type="transmembrane region" description="Helical" evidence="1">
    <location>
        <begin position="12"/>
        <end position="33"/>
    </location>
</feature>
<dbReference type="AlphaFoldDB" id="W4UNI5"/>
<dbReference type="Proteomes" id="UP000019131">
    <property type="component" value="Unassembled WGS sequence"/>
</dbReference>
<evidence type="ECO:0000313" key="3">
    <source>
        <dbReference type="Proteomes" id="UP000019131"/>
    </source>
</evidence>
<evidence type="ECO:0000256" key="1">
    <source>
        <dbReference type="SAM" id="Phobius"/>
    </source>
</evidence>
<keyword evidence="1" id="KW-1133">Transmembrane helix</keyword>
<accession>W4UNI5</accession>
<comment type="caution">
    <text evidence="2">The sequence shown here is derived from an EMBL/GenBank/DDBJ whole genome shotgun (WGS) entry which is preliminary data.</text>
</comment>